<reference evidence="4" key="1">
    <citation type="submission" date="2022-06" db="EMBL/GenBank/DDBJ databases">
        <title>Genomic Encyclopedia of Archaeal and Bacterial Type Strains, Phase II (KMG-II): from individual species to whole genera.</title>
        <authorList>
            <person name="Goeker M."/>
        </authorList>
    </citation>
    <scope>NUCLEOTIDE SEQUENCE</scope>
    <source>
        <strain evidence="4">DSM 43935</strain>
    </source>
</reference>
<protein>
    <submittedName>
        <fullName evidence="4">Peptidoglycan/LPS O-acetylase OafA/YrhL, contains acyltransferase and SGNH-hydrolase domains</fullName>
    </submittedName>
</protein>
<proteinExistence type="predicted"/>
<feature type="transmembrane region" description="Helical" evidence="1">
    <location>
        <begin position="376"/>
        <end position="394"/>
    </location>
</feature>
<accession>A0AAE3GLF8</accession>
<keyword evidence="1" id="KW-0472">Membrane</keyword>
<dbReference type="Pfam" id="PF01757">
    <property type="entry name" value="Acyl_transf_3"/>
    <property type="match status" value="1"/>
</dbReference>
<keyword evidence="1" id="KW-0812">Transmembrane</keyword>
<feature type="domain" description="Acyltransferase 3" evidence="2">
    <location>
        <begin position="25"/>
        <end position="352"/>
    </location>
</feature>
<dbReference type="GO" id="GO:0009103">
    <property type="term" value="P:lipopolysaccharide biosynthetic process"/>
    <property type="evidence" value="ECO:0007669"/>
    <property type="project" value="TreeGrafter"/>
</dbReference>
<sequence>MAQLRARLPGAAGGTSGAARTYRPELQGLRAVAAALVVVYHIWLGRVSGGVDVFFLVSGFLVTGQLVRAVERGGIRFGRYWGRMLNRLMPAALTVLLVTTLAGMALLPESRWFQTIREVVASAFYAENWRLVADSADYFTPHHEASVVQHFWSLSIQGQFYLVWPLLVGLVAALAGWAGRQLRRPLAVTLAVVFAASLAYSVALTATDQQTAYFHSLTRAWEFALGGLLALAIDAIVLPRAVRVVLGWLGLAGLVACGLVLQVGSVFPGYLALWPTLSAALVLVAGWTSSPVGVDRLLASRPLEYLGNLSYALYLWHWPVLVLFLTATQRAEVGLRDGALIIGLSLLLSVLTHHLVEQPVRRSRIGAASAWGAYRFALLILTPVLLTAGAWQLVSDERAEVAVLSLDDADHPGARARLPGFEYQGAEDADLTPSYMSLPYDWSLPGEDCVVSARNAELEICATATDGAPTRRVVVVGDSHSRQYLAALRPIAEQRNWQIIGMGRSACPFSTDSDTVPGDQGCIAWNSAAVDEIRELRPDFVFTIATRDVRVGLTEWTPPGYVEQWRKLADDGIPVVAVRDNPRYDFSPAVCAERNGVDAPECATPRAELLAADPPYLGLDNVPDNVSFLDFSDFFCTEEVCPPAIGNVLIYMDDNHVSASYLTTMSSIVDEAISAVLGEPDASY</sequence>
<dbReference type="PANTHER" id="PTHR23028">
    <property type="entry name" value="ACETYLTRANSFERASE"/>
    <property type="match status" value="1"/>
</dbReference>
<evidence type="ECO:0000313" key="5">
    <source>
        <dbReference type="Proteomes" id="UP001206128"/>
    </source>
</evidence>
<feature type="transmembrane region" description="Helical" evidence="1">
    <location>
        <begin position="161"/>
        <end position="179"/>
    </location>
</feature>
<feature type="transmembrane region" description="Helical" evidence="1">
    <location>
        <begin position="50"/>
        <end position="67"/>
    </location>
</feature>
<name>A0AAE3GLF8_9PSEU</name>
<dbReference type="Proteomes" id="UP001206128">
    <property type="component" value="Unassembled WGS sequence"/>
</dbReference>
<dbReference type="GO" id="GO:0016747">
    <property type="term" value="F:acyltransferase activity, transferring groups other than amino-acyl groups"/>
    <property type="evidence" value="ECO:0007669"/>
    <property type="project" value="InterPro"/>
</dbReference>
<dbReference type="Pfam" id="PF19040">
    <property type="entry name" value="SGNH"/>
    <property type="match status" value="1"/>
</dbReference>
<comment type="caution">
    <text evidence="4">The sequence shown here is derived from an EMBL/GenBank/DDBJ whole genome shotgun (WGS) entry which is preliminary data.</text>
</comment>
<evidence type="ECO:0000256" key="1">
    <source>
        <dbReference type="SAM" id="Phobius"/>
    </source>
</evidence>
<feature type="transmembrane region" description="Helical" evidence="1">
    <location>
        <begin position="219"/>
        <end position="238"/>
    </location>
</feature>
<keyword evidence="1" id="KW-1133">Transmembrane helix</keyword>
<feature type="transmembrane region" description="Helical" evidence="1">
    <location>
        <begin position="273"/>
        <end position="294"/>
    </location>
</feature>
<feature type="transmembrane region" description="Helical" evidence="1">
    <location>
        <begin position="186"/>
        <end position="207"/>
    </location>
</feature>
<dbReference type="EMBL" id="JAMTCK010000020">
    <property type="protein sequence ID" value="MCP2169788.1"/>
    <property type="molecule type" value="Genomic_DNA"/>
</dbReference>
<feature type="transmembrane region" description="Helical" evidence="1">
    <location>
        <begin position="88"/>
        <end position="107"/>
    </location>
</feature>
<dbReference type="GO" id="GO:0016020">
    <property type="term" value="C:membrane"/>
    <property type="evidence" value="ECO:0007669"/>
    <property type="project" value="TreeGrafter"/>
</dbReference>
<feature type="transmembrane region" description="Helical" evidence="1">
    <location>
        <begin position="245"/>
        <end position="267"/>
    </location>
</feature>
<feature type="transmembrane region" description="Helical" evidence="1">
    <location>
        <begin position="306"/>
        <end position="327"/>
    </location>
</feature>
<evidence type="ECO:0000313" key="4">
    <source>
        <dbReference type="EMBL" id="MCP2169788.1"/>
    </source>
</evidence>
<feature type="domain" description="SGNH" evidence="3">
    <location>
        <begin position="449"/>
        <end position="662"/>
    </location>
</feature>
<evidence type="ECO:0000259" key="3">
    <source>
        <dbReference type="Pfam" id="PF19040"/>
    </source>
</evidence>
<dbReference type="PANTHER" id="PTHR23028:SF53">
    <property type="entry name" value="ACYL_TRANSF_3 DOMAIN-CONTAINING PROTEIN"/>
    <property type="match status" value="1"/>
</dbReference>
<gene>
    <name evidence="4" type="ORF">LX83_006674</name>
</gene>
<keyword evidence="4" id="KW-0808">Transferase</keyword>
<dbReference type="InterPro" id="IPR002656">
    <property type="entry name" value="Acyl_transf_3_dom"/>
</dbReference>
<evidence type="ECO:0000259" key="2">
    <source>
        <dbReference type="Pfam" id="PF01757"/>
    </source>
</evidence>
<feature type="transmembrane region" description="Helical" evidence="1">
    <location>
        <begin position="339"/>
        <end position="356"/>
    </location>
</feature>
<keyword evidence="5" id="KW-1185">Reference proteome</keyword>
<dbReference type="RefSeq" id="WP_253779065.1">
    <property type="nucleotide sequence ID" value="NZ_JAMTCK010000020.1"/>
</dbReference>
<keyword evidence="4" id="KW-0012">Acyltransferase</keyword>
<dbReference type="AlphaFoldDB" id="A0AAE3GLF8"/>
<organism evidence="4 5">
    <name type="scientific">Goodfellowiella coeruleoviolacea</name>
    <dbReference type="NCBI Taxonomy" id="334858"/>
    <lineage>
        <taxon>Bacteria</taxon>
        <taxon>Bacillati</taxon>
        <taxon>Actinomycetota</taxon>
        <taxon>Actinomycetes</taxon>
        <taxon>Pseudonocardiales</taxon>
        <taxon>Pseudonocardiaceae</taxon>
        <taxon>Goodfellowiella</taxon>
    </lineage>
</organism>
<dbReference type="InterPro" id="IPR050879">
    <property type="entry name" value="Acyltransferase_3"/>
</dbReference>
<dbReference type="InterPro" id="IPR043968">
    <property type="entry name" value="SGNH"/>
</dbReference>